<organism evidence="3 4">
    <name type="scientific">Colletotrichum karsti</name>
    <dbReference type="NCBI Taxonomy" id="1095194"/>
    <lineage>
        <taxon>Eukaryota</taxon>
        <taxon>Fungi</taxon>
        <taxon>Dikarya</taxon>
        <taxon>Ascomycota</taxon>
        <taxon>Pezizomycotina</taxon>
        <taxon>Sordariomycetes</taxon>
        <taxon>Hypocreomycetidae</taxon>
        <taxon>Glomerellales</taxon>
        <taxon>Glomerellaceae</taxon>
        <taxon>Colletotrichum</taxon>
        <taxon>Colletotrichum boninense species complex</taxon>
    </lineage>
</organism>
<dbReference type="RefSeq" id="XP_038745956.1">
    <property type="nucleotide sequence ID" value="XM_038888620.1"/>
</dbReference>
<evidence type="ECO:0000256" key="2">
    <source>
        <dbReference type="SAM" id="MobiDB-lite"/>
    </source>
</evidence>
<evidence type="ECO:0000313" key="4">
    <source>
        <dbReference type="Proteomes" id="UP000781932"/>
    </source>
</evidence>
<feature type="compositionally biased region" description="Basic and acidic residues" evidence="2">
    <location>
        <begin position="280"/>
        <end position="293"/>
    </location>
</feature>
<feature type="compositionally biased region" description="Basic and acidic residues" evidence="2">
    <location>
        <begin position="234"/>
        <end position="244"/>
    </location>
</feature>
<keyword evidence="1" id="KW-0175">Coiled coil</keyword>
<keyword evidence="4" id="KW-1185">Reference proteome</keyword>
<protein>
    <submittedName>
        <fullName evidence="3">Uncharacterized protein</fullName>
    </submittedName>
</protein>
<gene>
    <name evidence="3" type="ORF">CkaCkLH20_05903</name>
</gene>
<name>A0A9P6LKV4_9PEZI</name>
<dbReference type="GeneID" id="62161694"/>
<reference evidence="3" key="2">
    <citation type="submission" date="2020-11" db="EMBL/GenBank/DDBJ databases">
        <title>Whole genome sequencing of Colletotrichum sp.</title>
        <authorList>
            <person name="Li H."/>
        </authorList>
    </citation>
    <scope>NUCLEOTIDE SEQUENCE</scope>
    <source>
        <strain evidence="3">CkLH20</strain>
    </source>
</reference>
<accession>A0A9P6LKV4</accession>
<dbReference type="Proteomes" id="UP000781932">
    <property type="component" value="Unassembled WGS sequence"/>
</dbReference>
<dbReference type="OrthoDB" id="5396360at2759"/>
<feature type="region of interest" description="Disordered" evidence="2">
    <location>
        <begin position="207"/>
        <end position="314"/>
    </location>
</feature>
<sequence length="314" mass="34921">MINTAGNQAVSKFDNSITRIDRDVKKLNGTMAELRRVMDAQKADLLSVKTSISDVKRNISEVRGLTHLENAMQTASAAVAEVTNRTQLIESENAELQEELQNTKKQLMTIFSELASAKKTAKDAVSAARKSANEVTNLRTEFEQLKQSLEQDRSRAYESKGHLFLPSELDILASNITKIGNRASLVEPLQMELDLFKSRVLRLEATMEPSTRERDRLSVMADGTRSQSAVPVERQIRSNNDGDGHGSSSQPRSRKRKAPSDRLPDCQGNVTAPKLTKSGAIDKRTIKRQEKNHPTSQDNPEEMPGIATPNSKRR</sequence>
<comment type="caution">
    <text evidence="3">The sequence shown here is derived from an EMBL/GenBank/DDBJ whole genome shotgun (WGS) entry which is preliminary data.</text>
</comment>
<reference evidence="3" key="1">
    <citation type="submission" date="2020-03" db="EMBL/GenBank/DDBJ databases">
        <authorList>
            <person name="He L."/>
        </authorList>
    </citation>
    <scope>NUCLEOTIDE SEQUENCE</scope>
    <source>
        <strain evidence="3">CkLH20</strain>
    </source>
</reference>
<evidence type="ECO:0000313" key="3">
    <source>
        <dbReference type="EMBL" id="KAF9876495.1"/>
    </source>
</evidence>
<evidence type="ECO:0000256" key="1">
    <source>
        <dbReference type="SAM" id="Coils"/>
    </source>
</evidence>
<dbReference type="AlphaFoldDB" id="A0A9P6LKV4"/>
<dbReference type="EMBL" id="JAATWM020000017">
    <property type="protein sequence ID" value="KAF9876495.1"/>
    <property type="molecule type" value="Genomic_DNA"/>
</dbReference>
<proteinExistence type="predicted"/>
<dbReference type="Gene3D" id="1.10.287.1490">
    <property type="match status" value="1"/>
</dbReference>
<feature type="coiled-coil region" evidence="1">
    <location>
        <begin position="24"/>
        <end position="155"/>
    </location>
</feature>